<accession>E6QJC9</accession>
<reference evidence="1" key="1">
    <citation type="submission" date="2009-10" db="EMBL/GenBank/DDBJ databases">
        <title>Diversity of trophic interactions inside an arsenic-rich microbial ecosystem.</title>
        <authorList>
            <person name="Bertin P.N."/>
            <person name="Heinrich-Salmeron A."/>
            <person name="Pelletier E."/>
            <person name="Goulhen-Chollet F."/>
            <person name="Arsene-Ploetze F."/>
            <person name="Gallien S."/>
            <person name="Calteau A."/>
            <person name="Vallenet D."/>
            <person name="Casiot C."/>
            <person name="Chane-Woon-Ming B."/>
            <person name="Giloteaux L."/>
            <person name="Barakat M."/>
            <person name="Bonnefoy V."/>
            <person name="Bruneel O."/>
            <person name="Chandler M."/>
            <person name="Cleiss J."/>
            <person name="Duran R."/>
            <person name="Elbaz-Poulichet F."/>
            <person name="Fonknechten N."/>
            <person name="Lauga B."/>
            <person name="Mornico D."/>
            <person name="Ortet P."/>
            <person name="Schaeffer C."/>
            <person name="Siguier P."/>
            <person name="Alexander Thil Smith A."/>
            <person name="Van Dorsselaer A."/>
            <person name="Weissenbach J."/>
            <person name="Medigue C."/>
            <person name="Le Paslier D."/>
        </authorList>
    </citation>
    <scope>NUCLEOTIDE SEQUENCE</scope>
</reference>
<comment type="caution">
    <text evidence="1">The sequence shown here is derived from an EMBL/GenBank/DDBJ whole genome shotgun (WGS) entry which is preliminary data.</text>
</comment>
<name>E6QJC9_9ZZZZ</name>
<protein>
    <submittedName>
        <fullName evidence="1">Uncharacterized protein</fullName>
    </submittedName>
</protein>
<organism evidence="1">
    <name type="scientific">mine drainage metagenome</name>
    <dbReference type="NCBI Taxonomy" id="410659"/>
    <lineage>
        <taxon>unclassified sequences</taxon>
        <taxon>metagenomes</taxon>
        <taxon>ecological metagenomes</taxon>
    </lineage>
</organism>
<evidence type="ECO:0000313" key="1">
    <source>
        <dbReference type="EMBL" id="CBI07345.1"/>
    </source>
</evidence>
<gene>
    <name evidence="1" type="ORF">CARN6_0677</name>
</gene>
<dbReference type="AlphaFoldDB" id="E6QJC9"/>
<sequence length="148" mass="17685">MSILHYSDVTGPSKTLLDDAFAVTFYRLVARFPHLTHFRFLEDGQDRIFEEYVRPESLLALTSLDMALRLMRRINPKRIRMDQWFAWEKERVLDVRMDIPIYWLVPPLELGFYLTSPVELWKPDTQKRFSAKEETWNVITQSRTLFSA</sequence>
<dbReference type="EMBL" id="CABQ01000087">
    <property type="protein sequence ID" value="CBI07345.1"/>
    <property type="molecule type" value="Genomic_DNA"/>
</dbReference>
<proteinExistence type="predicted"/>